<dbReference type="AlphaFoldDB" id="A0A286UQ00"/>
<evidence type="ECO:0000313" key="1">
    <source>
        <dbReference type="EMBL" id="PAV21584.1"/>
    </source>
</evidence>
<reference evidence="1 2" key="1">
    <citation type="journal article" date="2017" name="Mol. Ecol.">
        <title>Comparative and population genomic landscape of Phellinus noxius: A hypervariable fungus causing root rot in trees.</title>
        <authorList>
            <person name="Chung C.L."/>
            <person name="Lee T.J."/>
            <person name="Akiba M."/>
            <person name="Lee H.H."/>
            <person name="Kuo T.H."/>
            <person name="Liu D."/>
            <person name="Ke H.M."/>
            <person name="Yokoi T."/>
            <person name="Roa M.B."/>
            <person name="Lu M.J."/>
            <person name="Chang Y.Y."/>
            <person name="Ann P.J."/>
            <person name="Tsai J.N."/>
            <person name="Chen C.Y."/>
            <person name="Tzean S.S."/>
            <person name="Ota Y."/>
            <person name="Hattori T."/>
            <person name="Sahashi N."/>
            <person name="Liou R.F."/>
            <person name="Kikuchi T."/>
            <person name="Tsai I.J."/>
        </authorList>
    </citation>
    <scope>NUCLEOTIDE SEQUENCE [LARGE SCALE GENOMIC DNA]</scope>
    <source>
        <strain evidence="1 2">FFPRI411160</strain>
    </source>
</reference>
<comment type="caution">
    <text evidence="1">The sequence shown here is derived from an EMBL/GenBank/DDBJ whole genome shotgun (WGS) entry which is preliminary data.</text>
</comment>
<proteinExistence type="predicted"/>
<sequence length="90" mass="9986">MKRKHGPILFWAFTVTDKIEILLTQSTAAFATEEKISSSNTRTFSKFSTGFGSVIGIIGNCVIYTVYGRFTGQDSIIIDLRLGTALYKLK</sequence>
<gene>
    <name evidence="1" type="ORF">PNOK_0154100</name>
</gene>
<dbReference type="EMBL" id="NBII01000002">
    <property type="protein sequence ID" value="PAV21584.1"/>
    <property type="molecule type" value="Genomic_DNA"/>
</dbReference>
<keyword evidence="2" id="KW-1185">Reference proteome</keyword>
<protein>
    <submittedName>
        <fullName evidence="1">Uncharacterized protein</fullName>
    </submittedName>
</protein>
<name>A0A286UQ00_9AGAM</name>
<dbReference type="Proteomes" id="UP000217199">
    <property type="component" value="Unassembled WGS sequence"/>
</dbReference>
<accession>A0A286UQ00</accession>
<dbReference type="InParanoid" id="A0A286UQ00"/>
<organism evidence="1 2">
    <name type="scientific">Pyrrhoderma noxium</name>
    <dbReference type="NCBI Taxonomy" id="2282107"/>
    <lineage>
        <taxon>Eukaryota</taxon>
        <taxon>Fungi</taxon>
        <taxon>Dikarya</taxon>
        <taxon>Basidiomycota</taxon>
        <taxon>Agaricomycotina</taxon>
        <taxon>Agaricomycetes</taxon>
        <taxon>Hymenochaetales</taxon>
        <taxon>Hymenochaetaceae</taxon>
        <taxon>Pyrrhoderma</taxon>
    </lineage>
</organism>
<evidence type="ECO:0000313" key="2">
    <source>
        <dbReference type="Proteomes" id="UP000217199"/>
    </source>
</evidence>